<dbReference type="InterPro" id="IPR036388">
    <property type="entry name" value="WH-like_DNA-bd_sf"/>
</dbReference>
<dbReference type="InterPro" id="IPR050707">
    <property type="entry name" value="HTH_MetabolicPath_Reg"/>
</dbReference>
<proteinExistence type="predicted"/>
<dbReference type="GO" id="GO:0003677">
    <property type="term" value="F:DNA binding"/>
    <property type="evidence" value="ECO:0007669"/>
    <property type="project" value="UniProtKB-KW"/>
</dbReference>
<dbReference type="Pfam" id="PF09339">
    <property type="entry name" value="HTH_IclR"/>
    <property type="match status" value="1"/>
</dbReference>
<dbReference type="InterPro" id="IPR029016">
    <property type="entry name" value="GAF-like_dom_sf"/>
</dbReference>
<dbReference type="OrthoDB" id="9807558at2"/>
<dbReference type="Gene3D" id="1.10.10.10">
    <property type="entry name" value="Winged helix-like DNA-binding domain superfamily/Winged helix DNA-binding domain"/>
    <property type="match status" value="1"/>
</dbReference>
<dbReference type="GO" id="GO:0003700">
    <property type="term" value="F:DNA-binding transcription factor activity"/>
    <property type="evidence" value="ECO:0007669"/>
    <property type="project" value="TreeGrafter"/>
</dbReference>
<dbReference type="EMBL" id="FNVQ01000003">
    <property type="protein sequence ID" value="SEG66792.1"/>
    <property type="molecule type" value="Genomic_DNA"/>
</dbReference>
<accession>A0A1H6C1H0</accession>
<dbReference type="AlphaFoldDB" id="A0A1H6C1H0"/>
<dbReference type="PANTHER" id="PTHR30136:SF23">
    <property type="entry name" value="DNA-BINDING TRANSCRIPTIONAL ACTIVATOR MHPR"/>
    <property type="match status" value="1"/>
</dbReference>
<evidence type="ECO:0000256" key="2">
    <source>
        <dbReference type="ARBA" id="ARBA00023163"/>
    </source>
</evidence>
<keyword evidence="2" id="KW-0804">Transcription</keyword>
<feature type="domain" description="HTH iclR-type" evidence="3">
    <location>
        <begin position="6"/>
        <end position="41"/>
    </location>
</feature>
<dbReference type="SUPFAM" id="SSF46785">
    <property type="entry name" value="Winged helix' DNA-binding domain"/>
    <property type="match status" value="1"/>
</dbReference>
<keyword evidence="5" id="KW-1185">Reference proteome</keyword>
<dbReference type="InterPro" id="IPR036390">
    <property type="entry name" value="WH_DNA-bd_sf"/>
</dbReference>
<evidence type="ECO:0000256" key="1">
    <source>
        <dbReference type="ARBA" id="ARBA00023015"/>
    </source>
</evidence>
<dbReference type="Gene3D" id="3.30.450.40">
    <property type="match status" value="1"/>
</dbReference>
<keyword evidence="4" id="KW-0238">DNA-binding</keyword>
<gene>
    <name evidence="4" type="ORF">SAMN05444390_10383</name>
</gene>
<reference evidence="4 5" key="1">
    <citation type="submission" date="2016-10" db="EMBL/GenBank/DDBJ databases">
        <authorList>
            <person name="de Groot N.N."/>
        </authorList>
    </citation>
    <scope>NUCLEOTIDE SEQUENCE [LARGE SCALE GENOMIC DNA]</scope>
    <source>
        <strain evidence="4 5">DSM 22012</strain>
    </source>
</reference>
<evidence type="ECO:0000313" key="5">
    <source>
        <dbReference type="Proteomes" id="UP000236745"/>
    </source>
</evidence>
<dbReference type="GO" id="GO:0045892">
    <property type="term" value="P:negative regulation of DNA-templated transcription"/>
    <property type="evidence" value="ECO:0007669"/>
    <property type="project" value="TreeGrafter"/>
</dbReference>
<protein>
    <submittedName>
        <fullName evidence="4">DNA-binding transcriptional regulator, IclR family</fullName>
    </submittedName>
</protein>
<name>A0A1H6C1H0_9GAMM</name>
<dbReference type="Proteomes" id="UP000236745">
    <property type="component" value="Unassembled WGS sequence"/>
</dbReference>
<evidence type="ECO:0000259" key="3">
    <source>
        <dbReference type="Pfam" id="PF09339"/>
    </source>
</evidence>
<dbReference type="SUPFAM" id="SSF55781">
    <property type="entry name" value="GAF domain-like"/>
    <property type="match status" value="1"/>
</dbReference>
<keyword evidence="1" id="KW-0805">Transcription regulation</keyword>
<organism evidence="4 5">
    <name type="scientific">Marinobacterium lutimaris</name>
    <dbReference type="NCBI Taxonomy" id="568106"/>
    <lineage>
        <taxon>Bacteria</taxon>
        <taxon>Pseudomonadati</taxon>
        <taxon>Pseudomonadota</taxon>
        <taxon>Gammaproteobacteria</taxon>
        <taxon>Oceanospirillales</taxon>
        <taxon>Oceanospirillaceae</taxon>
        <taxon>Marinobacterium</taxon>
    </lineage>
</organism>
<dbReference type="InterPro" id="IPR005471">
    <property type="entry name" value="Tscrpt_reg_IclR_N"/>
</dbReference>
<evidence type="ECO:0000313" key="4">
    <source>
        <dbReference type="EMBL" id="SEG66792.1"/>
    </source>
</evidence>
<dbReference type="PANTHER" id="PTHR30136">
    <property type="entry name" value="HELIX-TURN-HELIX TRANSCRIPTIONAL REGULATOR, ICLR FAMILY"/>
    <property type="match status" value="1"/>
</dbReference>
<sequence length="247" mass="27043">MDELHKRRTSSLAELHRATDINKSTLLRILKTLETAGWVNRVDTGSQYSLSFPRESQRSDMTRLASIRASAADIFQELSRAHRLSLVVYARHELQMSVLWSAPHPQGDQAGQADRSMLFSAAGQCYLAFCGEQERSCLLQELGPAGGRESLLLARDRLWLPQMIESTRKRGYALYAAPSVQLGGGMLSGGNKAAEELAVPILIAGELVACMAVACLDDKPRNVPIPERDLYPIAQRAAGDIASRVPA</sequence>